<reference evidence="1" key="1">
    <citation type="submission" date="2021-02" db="EMBL/GenBank/DDBJ databases">
        <title>First Annotated Genome of the Yellow-green Alga Tribonema minus.</title>
        <authorList>
            <person name="Mahan K.M."/>
        </authorList>
    </citation>
    <scope>NUCLEOTIDE SEQUENCE</scope>
    <source>
        <strain evidence="1">UTEX B ZZ1240</strain>
    </source>
</reference>
<proteinExistence type="predicted"/>
<sequence length="229" mass="24671">MATAEFETANGLYCVHGCKSGAWYHAVTSFKANDSYHKEDIEAALHLNFSAPMVTGEAKAKHFIHQANKLIETKGSPILAILKPYSAVADYMATSVFRHGTFFTAPAMMPDPSTFRLVQINFSADGSAGIGACVGVAQQEDAQDRSADQERRRHLEVRARVYGGRTMSAAKQASVVLPEGAVVRGVFGSLTDLPVQLEQLTPGSAGVFASAAIKSIGFYYIRPWARPSV</sequence>
<evidence type="ECO:0000313" key="2">
    <source>
        <dbReference type="Proteomes" id="UP000664859"/>
    </source>
</evidence>
<dbReference type="Proteomes" id="UP000664859">
    <property type="component" value="Unassembled WGS sequence"/>
</dbReference>
<gene>
    <name evidence="1" type="ORF">JKP88DRAFT_288764</name>
</gene>
<protein>
    <submittedName>
        <fullName evidence="1">Uncharacterized protein</fullName>
    </submittedName>
</protein>
<accession>A0A836CHA8</accession>
<keyword evidence="2" id="KW-1185">Reference proteome</keyword>
<dbReference type="AlphaFoldDB" id="A0A836CHA8"/>
<dbReference type="EMBL" id="JAFCMP010000111">
    <property type="protein sequence ID" value="KAG5186550.1"/>
    <property type="molecule type" value="Genomic_DNA"/>
</dbReference>
<organism evidence="1 2">
    <name type="scientific">Tribonema minus</name>
    <dbReference type="NCBI Taxonomy" id="303371"/>
    <lineage>
        <taxon>Eukaryota</taxon>
        <taxon>Sar</taxon>
        <taxon>Stramenopiles</taxon>
        <taxon>Ochrophyta</taxon>
        <taxon>PX clade</taxon>
        <taxon>Xanthophyceae</taxon>
        <taxon>Tribonematales</taxon>
        <taxon>Tribonemataceae</taxon>
        <taxon>Tribonema</taxon>
    </lineage>
</organism>
<name>A0A836CHA8_9STRA</name>
<comment type="caution">
    <text evidence="1">The sequence shown here is derived from an EMBL/GenBank/DDBJ whole genome shotgun (WGS) entry which is preliminary data.</text>
</comment>
<evidence type="ECO:0000313" key="1">
    <source>
        <dbReference type="EMBL" id="KAG5186550.1"/>
    </source>
</evidence>